<dbReference type="EMBL" id="AE009948">
    <property type="protein sequence ID" value="AAN00011.1"/>
    <property type="molecule type" value="Genomic_DNA"/>
</dbReference>
<sequence>MLLFQSQTLLNSSRIGEYYERKEKFGDKINKIPIWY</sequence>
<protein>
    <submittedName>
        <fullName evidence="1">Uncharacterized protein</fullName>
    </submittedName>
</protein>
<keyword evidence="2" id="KW-1185">Reference proteome</keyword>
<proteinExistence type="predicted"/>
<dbReference type="KEGG" id="sag:SAG1129"/>
<evidence type="ECO:0000313" key="2">
    <source>
        <dbReference type="Proteomes" id="UP000000821"/>
    </source>
</evidence>
<dbReference type="Proteomes" id="UP000000821">
    <property type="component" value="Chromosome"/>
</dbReference>
<dbReference type="HOGENOM" id="CLU_3358678_0_0_9"/>
<organism evidence="1 2">
    <name type="scientific">Streptococcus agalactiae serotype V (strain ATCC BAA-611 / 2603 V/R)</name>
    <dbReference type="NCBI Taxonomy" id="208435"/>
    <lineage>
        <taxon>Bacteria</taxon>
        <taxon>Bacillati</taxon>
        <taxon>Bacillota</taxon>
        <taxon>Bacilli</taxon>
        <taxon>Lactobacillales</taxon>
        <taxon>Streptococcaceae</taxon>
        <taxon>Streptococcus</taxon>
    </lineage>
</organism>
<name>Q8DZH2_STRA5</name>
<gene>
    <name evidence="1" type="ordered locus">SAG1129</name>
</gene>
<accession>Q8DZH2</accession>
<dbReference type="AlphaFoldDB" id="Q8DZH2"/>
<evidence type="ECO:0000313" key="1">
    <source>
        <dbReference type="EMBL" id="AAN00011.1"/>
    </source>
</evidence>
<reference evidence="1 2" key="1">
    <citation type="journal article" date="2002" name="Proc. Natl. Acad. Sci. U.S.A.">
        <title>Complete genome sequence and comparative genomic analysis of an emerging human pathogen, serotype V Streptococcus agalactiae.</title>
        <authorList>
            <person name="Tettelin H."/>
            <person name="Masignani V."/>
            <person name="Cieslewicz M.J."/>
            <person name="Eisen J.A."/>
            <person name="Peterson S."/>
            <person name="Wessels M.R."/>
            <person name="Paulsen I.T."/>
            <person name="Nelson K.E."/>
            <person name="Margarit I."/>
            <person name="Read T.D."/>
            <person name="Madoff L.C."/>
            <person name="Wolf A.M."/>
            <person name="Beanan M.J."/>
            <person name="Brinkac L.M."/>
            <person name="Daugherty S.C."/>
            <person name="DeBoy R.T."/>
            <person name="Durkin S."/>
            <person name="Kolonay J.F."/>
            <person name="Umayam L.A."/>
            <person name="Madupu R."/>
            <person name="Lewis M.R."/>
            <person name="Radune D."/>
            <person name="Fedorova N.B."/>
            <person name="Scanlan D."/>
            <person name="Khouri H."/>
            <person name="Mulligan S."/>
            <person name="Carty H.A."/>
            <person name="Cline R.T."/>
            <person name="Gill J."/>
            <person name="Scarselli M."/>
            <person name="Mora M."/>
            <person name="Iacobini E.T."/>
            <person name="Brettoni C."/>
            <person name="Galli G."/>
            <person name="Mariani M."/>
            <person name="Vegni F."/>
            <person name="Maione D."/>
            <person name="Rinaudo D."/>
            <person name="Rappuoli R."/>
            <person name="Telford J.L."/>
            <person name="Kasper D.L."/>
            <person name="Grandi G."/>
            <person name="Fraser C.M."/>
        </authorList>
    </citation>
    <scope>NUCLEOTIDE SEQUENCE [LARGE SCALE GENOMIC DNA]</scope>
    <source>
        <strain evidence="2">ATCC BAA-611 / 2603 V/R</strain>
    </source>
</reference>